<dbReference type="GO" id="GO:0005524">
    <property type="term" value="F:ATP binding"/>
    <property type="evidence" value="ECO:0007669"/>
    <property type="project" value="UniProtKB-KW"/>
</dbReference>
<evidence type="ECO:0000256" key="3">
    <source>
        <dbReference type="ARBA" id="ARBA00022840"/>
    </source>
</evidence>
<dbReference type="CDD" id="cd00267">
    <property type="entry name" value="ABC_ATPase"/>
    <property type="match status" value="1"/>
</dbReference>
<keyword evidence="3 5" id="KW-0067">ATP-binding</keyword>
<proteinExistence type="predicted"/>
<organism evidence="5 6">
    <name type="scientific">Cedecea neteri</name>
    <dbReference type="NCBI Taxonomy" id="158822"/>
    <lineage>
        <taxon>Bacteria</taxon>
        <taxon>Pseudomonadati</taxon>
        <taxon>Pseudomonadota</taxon>
        <taxon>Gammaproteobacteria</taxon>
        <taxon>Enterobacterales</taxon>
        <taxon>Enterobacteriaceae</taxon>
        <taxon>Cedecea</taxon>
    </lineage>
</organism>
<dbReference type="EMBL" id="UAVU01000003">
    <property type="protein sequence ID" value="SQA97171.1"/>
    <property type="molecule type" value="Genomic_DNA"/>
</dbReference>
<evidence type="ECO:0000256" key="2">
    <source>
        <dbReference type="ARBA" id="ARBA00022741"/>
    </source>
</evidence>
<evidence type="ECO:0000256" key="1">
    <source>
        <dbReference type="ARBA" id="ARBA00022448"/>
    </source>
</evidence>
<dbReference type="GO" id="GO:0043190">
    <property type="term" value="C:ATP-binding cassette (ABC) transporter complex"/>
    <property type="evidence" value="ECO:0007669"/>
    <property type="project" value="TreeGrafter"/>
</dbReference>
<evidence type="ECO:0000259" key="4">
    <source>
        <dbReference type="Pfam" id="PF00005"/>
    </source>
</evidence>
<dbReference type="InterPro" id="IPR003439">
    <property type="entry name" value="ABC_transporter-like_ATP-bd"/>
</dbReference>
<dbReference type="GO" id="GO:0042626">
    <property type="term" value="F:ATPase-coupled transmembrane transporter activity"/>
    <property type="evidence" value="ECO:0007669"/>
    <property type="project" value="TreeGrafter"/>
</dbReference>
<accession>A0A2X2T4Z7</accession>
<dbReference type="Proteomes" id="UP000251197">
    <property type="component" value="Unassembled WGS sequence"/>
</dbReference>
<feature type="domain" description="ABC transporter" evidence="4">
    <location>
        <begin position="10"/>
        <end position="66"/>
    </location>
</feature>
<dbReference type="SUPFAM" id="SSF52540">
    <property type="entry name" value="P-loop containing nucleoside triphosphate hydrolases"/>
    <property type="match status" value="1"/>
</dbReference>
<dbReference type="InterPro" id="IPR050095">
    <property type="entry name" value="ECF_ABC_transporter_ATP-bd"/>
</dbReference>
<dbReference type="PANTHER" id="PTHR43553">
    <property type="entry name" value="HEAVY METAL TRANSPORTER"/>
    <property type="match status" value="1"/>
</dbReference>
<name>A0A2X2T4Z7_9ENTR</name>
<keyword evidence="1" id="KW-0813">Transport</keyword>
<keyword evidence="2" id="KW-0547">Nucleotide-binding</keyword>
<gene>
    <name evidence="5" type="primary">yojI_1</name>
    <name evidence="5" type="ORF">NCTC12120_00988</name>
</gene>
<reference evidence="5 6" key="1">
    <citation type="submission" date="2018-06" db="EMBL/GenBank/DDBJ databases">
        <authorList>
            <consortium name="Pathogen Informatics"/>
            <person name="Doyle S."/>
        </authorList>
    </citation>
    <scope>NUCLEOTIDE SEQUENCE [LARGE SCALE GENOMIC DNA]</scope>
    <source>
        <strain evidence="5 6">NCTC12120</strain>
    </source>
</reference>
<evidence type="ECO:0000313" key="5">
    <source>
        <dbReference type="EMBL" id="SQA97171.1"/>
    </source>
</evidence>
<dbReference type="Pfam" id="PF00005">
    <property type="entry name" value="ABC_tran"/>
    <property type="match status" value="1"/>
</dbReference>
<sequence>MMWDNVHERTAGQVDKLLHLLKLDHKVAFRDGRFSTTALSQGQRKRLALLQAWLENRPFYLFDEWAADQDPGFKEVFYKVLLPMLKAEGKTVLAITHDDRYSRWRTG</sequence>
<dbReference type="AlphaFoldDB" id="A0A2X2T4Z7"/>
<dbReference type="PANTHER" id="PTHR43553:SF11">
    <property type="entry name" value="ABC TRANSPORTER ATP-BINDING_PERMEASE PROTEIN YOJI"/>
    <property type="match status" value="1"/>
</dbReference>
<protein>
    <submittedName>
        <fullName evidence="5">ABC transporter ATP-binding protein YojI</fullName>
    </submittedName>
</protein>
<dbReference type="GO" id="GO:0016887">
    <property type="term" value="F:ATP hydrolysis activity"/>
    <property type="evidence" value="ECO:0007669"/>
    <property type="project" value="InterPro"/>
</dbReference>
<evidence type="ECO:0000313" key="6">
    <source>
        <dbReference type="Proteomes" id="UP000251197"/>
    </source>
</evidence>
<dbReference type="InterPro" id="IPR027417">
    <property type="entry name" value="P-loop_NTPase"/>
</dbReference>
<dbReference type="Gene3D" id="3.40.50.300">
    <property type="entry name" value="P-loop containing nucleotide triphosphate hydrolases"/>
    <property type="match status" value="1"/>
</dbReference>